<keyword evidence="3 5" id="KW-0659">Purine metabolism</keyword>
<protein>
    <recommendedName>
        <fullName evidence="5 6">Uricase</fullName>
        <ecNumber evidence="5 6">1.7.3.3</ecNumber>
    </recommendedName>
    <alternativeName>
        <fullName evidence="5">Urate oxidase</fullName>
    </alternativeName>
</protein>
<evidence type="ECO:0000256" key="1">
    <source>
        <dbReference type="ARBA" id="ARBA00004831"/>
    </source>
</evidence>
<accession>A0ABW1EKG3</accession>
<dbReference type="Pfam" id="PF01014">
    <property type="entry name" value="Uricase"/>
    <property type="match status" value="2"/>
</dbReference>
<dbReference type="PANTHER" id="PTHR42874">
    <property type="entry name" value="URICASE"/>
    <property type="match status" value="1"/>
</dbReference>
<comment type="similarity">
    <text evidence="2 5 6">Belongs to the uricase family.</text>
</comment>
<dbReference type="EC" id="1.7.3.3" evidence="5 6"/>
<dbReference type="RefSeq" id="WP_263333119.1">
    <property type="nucleotide sequence ID" value="NZ_JAGSYH010000001.1"/>
</dbReference>
<dbReference type="EMBL" id="JBHSPH010000010">
    <property type="protein sequence ID" value="MFC5864489.1"/>
    <property type="molecule type" value="Genomic_DNA"/>
</dbReference>
<evidence type="ECO:0000256" key="2">
    <source>
        <dbReference type="ARBA" id="ARBA00009760"/>
    </source>
</evidence>
<proteinExistence type="inferred from homology"/>
<evidence type="ECO:0000313" key="7">
    <source>
        <dbReference type="EMBL" id="MFC5864489.1"/>
    </source>
</evidence>
<evidence type="ECO:0000256" key="3">
    <source>
        <dbReference type="ARBA" id="ARBA00022631"/>
    </source>
</evidence>
<dbReference type="PANTHER" id="PTHR42874:SF1">
    <property type="entry name" value="URICASE"/>
    <property type="match status" value="1"/>
</dbReference>
<gene>
    <name evidence="7" type="primary">pucL</name>
    <name evidence="7" type="ORF">ACFPT7_19435</name>
</gene>
<dbReference type="PIRSF" id="PIRSF000241">
    <property type="entry name" value="Urate_oxidase"/>
    <property type="match status" value="1"/>
</dbReference>
<dbReference type="InterPro" id="IPR002042">
    <property type="entry name" value="Uricase"/>
</dbReference>
<dbReference type="NCBIfam" id="TIGR03383">
    <property type="entry name" value="urate_oxi"/>
    <property type="match status" value="1"/>
</dbReference>
<comment type="caution">
    <text evidence="7">The sequence shown here is derived from an EMBL/GenBank/DDBJ whole genome shotgun (WGS) entry which is preliminary data.</text>
</comment>
<evidence type="ECO:0000313" key="8">
    <source>
        <dbReference type="Proteomes" id="UP001596091"/>
    </source>
</evidence>
<dbReference type="PRINTS" id="PR00093">
    <property type="entry name" value="URICASE"/>
</dbReference>
<name>A0ABW1EKG3_9BACT</name>
<keyword evidence="8" id="KW-1185">Reference proteome</keyword>
<evidence type="ECO:0000256" key="5">
    <source>
        <dbReference type="PIRNR" id="PIRNR000241"/>
    </source>
</evidence>
<comment type="pathway">
    <text evidence="1 5">Purine metabolism; urate degradation; (S)-allantoin from urate: step 1/3.</text>
</comment>
<dbReference type="SUPFAM" id="SSF55620">
    <property type="entry name" value="Tetrahydrobiopterin biosynthesis enzymes-like"/>
    <property type="match status" value="2"/>
</dbReference>
<keyword evidence="4 5" id="KW-0560">Oxidoreductase</keyword>
<dbReference type="GO" id="GO:0004846">
    <property type="term" value="F:urate oxidase activity"/>
    <property type="evidence" value="ECO:0007669"/>
    <property type="project" value="UniProtKB-EC"/>
</dbReference>
<evidence type="ECO:0000256" key="4">
    <source>
        <dbReference type="ARBA" id="ARBA00023002"/>
    </source>
</evidence>
<reference evidence="8" key="1">
    <citation type="journal article" date="2019" name="Int. J. Syst. Evol. Microbiol.">
        <title>The Global Catalogue of Microorganisms (GCM) 10K type strain sequencing project: providing services to taxonomists for standard genome sequencing and annotation.</title>
        <authorList>
            <consortium name="The Broad Institute Genomics Platform"/>
            <consortium name="The Broad Institute Genome Sequencing Center for Infectious Disease"/>
            <person name="Wu L."/>
            <person name="Ma J."/>
        </authorList>
    </citation>
    <scope>NUCLEOTIDE SEQUENCE [LARGE SCALE GENOMIC DNA]</scope>
    <source>
        <strain evidence="8">JCM 4087</strain>
    </source>
</reference>
<comment type="catalytic activity">
    <reaction evidence="5 6">
        <text>urate + O2 + H2O = 5-hydroxyisourate + H2O2</text>
        <dbReference type="Rhea" id="RHEA:21368"/>
        <dbReference type="ChEBI" id="CHEBI:15377"/>
        <dbReference type="ChEBI" id="CHEBI:15379"/>
        <dbReference type="ChEBI" id="CHEBI:16240"/>
        <dbReference type="ChEBI" id="CHEBI:17775"/>
        <dbReference type="ChEBI" id="CHEBI:18072"/>
        <dbReference type="EC" id="1.7.3.3"/>
    </reaction>
</comment>
<organism evidence="7 8">
    <name type="scientific">Acidicapsa dinghuensis</name>
    <dbReference type="NCBI Taxonomy" id="2218256"/>
    <lineage>
        <taxon>Bacteria</taxon>
        <taxon>Pseudomonadati</taxon>
        <taxon>Acidobacteriota</taxon>
        <taxon>Terriglobia</taxon>
        <taxon>Terriglobales</taxon>
        <taxon>Acidobacteriaceae</taxon>
        <taxon>Acidicapsa</taxon>
    </lineage>
</organism>
<dbReference type="Gene3D" id="3.10.270.10">
    <property type="entry name" value="Urate Oxidase"/>
    <property type="match status" value="1"/>
</dbReference>
<comment type="function">
    <text evidence="5 6">Catalyzes the oxidation of uric acid to 5-hydroxyisourate, which is further processed to form (S)-allantoin.</text>
</comment>
<evidence type="ECO:0000256" key="6">
    <source>
        <dbReference type="RuleBase" id="RU004455"/>
    </source>
</evidence>
<dbReference type="Proteomes" id="UP001596091">
    <property type="component" value="Unassembled WGS sequence"/>
</dbReference>
<sequence length="280" mass="31210">MARLGENRYGKARVRVMKVVRHATHHAMKEWDVLVLLHGDFDSCFTTGDNSKILPTDTMKNTVYYLARESKSETLEHFAIELAEYIIANNPQVLKVSTEVAEKNWKQVIVDGASHATTYQLAGPELHTTQVTLERGSKPEIHSGIDGLVILKTTKSAFTGYIKDKLTTLPESTDRIFGTRATATWKYSEPPADYAASREAAIATLLKVFAEHDSLSVQHTLFDIGKAMLAAVPQMESVTLAMPNLHCLLVDLNRFGQDNPNQIFVPTDEPHGYIEATIER</sequence>